<dbReference type="EMBL" id="FNPR01000012">
    <property type="protein sequence ID" value="SDY89655.1"/>
    <property type="molecule type" value="Genomic_DNA"/>
</dbReference>
<proteinExistence type="predicted"/>
<sequence>MPYAVVNPSMTEQERHIIISVWNDMTLRKKLEDNPYSLTHDELSALKNNDRLDIELKGLQNDVSVKNVFTKIRG</sequence>
<evidence type="ECO:0000313" key="2">
    <source>
        <dbReference type="Proteomes" id="UP000199026"/>
    </source>
</evidence>
<name>A0A1H3NMK6_9RHOB</name>
<protein>
    <submittedName>
        <fullName evidence="1">Uncharacterized protein</fullName>
    </submittedName>
</protein>
<organism evidence="1 2">
    <name type="scientific">Lentibacter algarum</name>
    <dbReference type="NCBI Taxonomy" id="576131"/>
    <lineage>
        <taxon>Bacteria</taxon>
        <taxon>Pseudomonadati</taxon>
        <taxon>Pseudomonadota</taxon>
        <taxon>Alphaproteobacteria</taxon>
        <taxon>Rhodobacterales</taxon>
        <taxon>Roseobacteraceae</taxon>
        <taxon>Lentibacter</taxon>
    </lineage>
</organism>
<keyword evidence="2" id="KW-1185">Reference proteome</keyword>
<evidence type="ECO:0000313" key="1">
    <source>
        <dbReference type="EMBL" id="SDY89655.1"/>
    </source>
</evidence>
<accession>A0A1H3NMK6</accession>
<gene>
    <name evidence="1" type="ORF">SAMN05444486_1125</name>
</gene>
<reference evidence="1 2" key="1">
    <citation type="submission" date="2016-10" db="EMBL/GenBank/DDBJ databases">
        <authorList>
            <person name="de Groot N.N."/>
        </authorList>
    </citation>
    <scope>NUCLEOTIDE SEQUENCE [LARGE SCALE GENOMIC DNA]</scope>
    <source>
        <strain evidence="1 2">DSM 24677</strain>
    </source>
</reference>
<dbReference type="AlphaFoldDB" id="A0A1H3NMK6"/>
<dbReference type="Proteomes" id="UP000199026">
    <property type="component" value="Unassembled WGS sequence"/>
</dbReference>